<dbReference type="Proteomes" id="UP000239720">
    <property type="component" value="Unassembled WGS sequence"/>
</dbReference>
<evidence type="ECO:0000256" key="3">
    <source>
        <dbReference type="ARBA" id="ARBA00007931"/>
    </source>
</evidence>
<dbReference type="RefSeq" id="WP_101298824.1">
    <property type="nucleotide sequence ID" value="NZ_CP025197.1"/>
</dbReference>
<accession>A0A2K9DY31</accession>
<dbReference type="AlphaFoldDB" id="A0A2K9DY31"/>
<organism evidence="9 11">
    <name type="scientific">Acetivibrio saccincola</name>
    <dbReference type="NCBI Taxonomy" id="1677857"/>
    <lineage>
        <taxon>Bacteria</taxon>
        <taxon>Bacillati</taxon>
        <taxon>Bacillota</taxon>
        <taxon>Clostridia</taxon>
        <taxon>Eubacteriales</taxon>
        <taxon>Oscillospiraceae</taxon>
        <taxon>Acetivibrio</taxon>
    </lineage>
</organism>
<gene>
    <name evidence="10" type="ORF">B9R14_06925</name>
    <name evidence="9" type="ORF">HVS_02335</name>
</gene>
<dbReference type="EMBL" id="NEMB01000003">
    <property type="protein sequence ID" value="PQQ66509.1"/>
    <property type="molecule type" value="Genomic_DNA"/>
</dbReference>
<dbReference type="Proteomes" id="UP000233534">
    <property type="component" value="Chromosome"/>
</dbReference>
<evidence type="ECO:0000259" key="8">
    <source>
        <dbReference type="Pfam" id="PF02163"/>
    </source>
</evidence>
<feature type="transmembrane region" description="Helical" evidence="7">
    <location>
        <begin position="48"/>
        <end position="66"/>
    </location>
</feature>
<sequence length="372" mass="42377">MGETGEVKKKKTEGIVLILPALIAVLSGIATGVFLVDRLFFGDWGFTELFLCFFYVITGLFISVNIHEAGHLILGKLNGYKFVSYRVGFLTLNSENGKIKFSIMKNFGYMGLCAMIPQEKEIPRWKHLLYYSGGILFNILFGIALIVIKKAAKPQDLLNMSLTMISVFSILLGIVNLIPFFSGNNPSDGKIIWSIIFGNPFSKKLMKVNRLCSQFAAGKPLRELDVPSDFNIYQPDALDVTLLFYSYFKALDTDDDENRSKYIKKMKQWINYIPGQLFPHACYEICYNACIDGDREEAEEYYKKAEKVLKNDKDMNGLRVKAYYEYYVNKNINVAKFLCESALEVADRFPVRGQALIEEKLVKRLIDIMGNN</sequence>
<evidence type="ECO:0000256" key="5">
    <source>
        <dbReference type="ARBA" id="ARBA00022989"/>
    </source>
</evidence>
<evidence type="ECO:0000313" key="10">
    <source>
        <dbReference type="EMBL" id="PQQ66509.1"/>
    </source>
</evidence>
<keyword evidence="5 7" id="KW-1133">Transmembrane helix</keyword>
<feature type="transmembrane region" description="Helical" evidence="7">
    <location>
        <begin position="15"/>
        <end position="36"/>
    </location>
</feature>
<evidence type="ECO:0000256" key="2">
    <source>
        <dbReference type="ARBA" id="ARBA00004141"/>
    </source>
</evidence>
<reference evidence="9 11" key="1">
    <citation type="submission" date="2017-12" db="EMBL/GenBank/DDBJ databases">
        <title>Complete genome sequence of Herbivorax saccincola GGR1, a novel Cellulosome-producing hydrolytic bacterium in a thermophilic biogas plant, established by Illumina and Nanopore MinION sequencing.</title>
        <authorList>
            <person name="Pechtl A."/>
            <person name="Ruckert C."/>
            <person name="Koeck D.E."/>
            <person name="Maus I."/>
            <person name="Winkler A."/>
            <person name="Kalinowski J."/>
            <person name="Puhler A."/>
            <person name="Schwarz W.W."/>
            <person name="Zverlov V.V."/>
            <person name="Schluter A."/>
            <person name="Liebl W."/>
        </authorList>
    </citation>
    <scope>NUCLEOTIDE SEQUENCE [LARGE SCALE GENOMIC DNA]</scope>
    <source>
        <strain evidence="9">GGR1</strain>
        <strain evidence="11">SR1</strain>
    </source>
</reference>
<keyword evidence="11" id="KW-1185">Reference proteome</keyword>
<evidence type="ECO:0000313" key="11">
    <source>
        <dbReference type="Proteomes" id="UP000233534"/>
    </source>
</evidence>
<evidence type="ECO:0000256" key="1">
    <source>
        <dbReference type="ARBA" id="ARBA00001947"/>
    </source>
</evidence>
<dbReference type="CDD" id="cd05709">
    <property type="entry name" value="S2P-M50"/>
    <property type="match status" value="1"/>
</dbReference>
<comment type="subcellular location">
    <subcellularLocation>
        <location evidence="2">Membrane</location>
        <topology evidence="2">Multi-pass membrane protein</topology>
    </subcellularLocation>
</comment>
<evidence type="ECO:0000256" key="4">
    <source>
        <dbReference type="ARBA" id="ARBA00022692"/>
    </source>
</evidence>
<feature type="transmembrane region" description="Helical" evidence="7">
    <location>
        <begin position="160"/>
        <end position="181"/>
    </location>
</feature>
<keyword evidence="4 7" id="KW-0812">Transmembrane</keyword>
<dbReference type="GO" id="GO:0006508">
    <property type="term" value="P:proteolysis"/>
    <property type="evidence" value="ECO:0007669"/>
    <property type="project" value="InterPro"/>
</dbReference>
<comment type="similarity">
    <text evidence="3">Belongs to the peptidase M50B family.</text>
</comment>
<dbReference type="GO" id="GO:0016020">
    <property type="term" value="C:membrane"/>
    <property type="evidence" value="ECO:0007669"/>
    <property type="project" value="UniProtKB-SubCell"/>
</dbReference>
<dbReference type="OrthoDB" id="1069985at2"/>
<protein>
    <submittedName>
        <fullName evidence="9">Peptidase family M50</fullName>
    </submittedName>
</protein>
<name>A0A2K9DY31_9FIRM</name>
<reference evidence="10 12" key="2">
    <citation type="journal article" date="2018" name="Syst. Appl. Microbiol.">
        <title>Characterization and high-quality draft genome sequence of Herbivorax saccincola A7, an anaerobic, alkaliphilic, thermophilic, cellulolytic, and xylanolytic bacterium.</title>
        <authorList>
            <person name="Aikawa S."/>
            <person name="Baramee S."/>
            <person name="Sermsathanaswadi J."/>
            <person name="Thianheng P."/>
            <person name="Tachaapaikoon C."/>
            <person name="Shikata A."/>
            <person name="Waeonukul R."/>
            <person name="Pason P."/>
            <person name="Ratanakhanokchai K."/>
            <person name="Kosugi A."/>
        </authorList>
    </citation>
    <scope>NUCLEOTIDE SEQUENCE [LARGE SCALE GENOMIC DNA]</scope>
    <source>
        <strain evidence="10 12">A7</strain>
    </source>
</reference>
<evidence type="ECO:0000256" key="6">
    <source>
        <dbReference type="ARBA" id="ARBA00023136"/>
    </source>
</evidence>
<dbReference type="EMBL" id="CP025197">
    <property type="protein sequence ID" value="AUG56422.1"/>
    <property type="molecule type" value="Genomic_DNA"/>
</dbReference>
<feature type="transmembrane region" description="Helical" evidence="7">
    <location>
        <begin position="128"/>
        <end position="148"/>
    </location>
</feature>
<comment type="cofactor">
    <cofactor evidence="1">
        <name>Zn(2+)</name>
        <dbReference type="ChEBI" id="CHEBI:29105"/>
    </cofactor>
</comment>
<proteinExistence type="inferred from homology"/>
<keyword evidence="6 7" id="KW-0472">Membrane</keyword>
<dbReference type="Pfam" id="PF02163">
    <property type="entry name" value="Peptidase_M50"/>
    <property type="match status" value="1"/>
</dbReference>
<evidence type="ECO:0000256" key="7">
    <source>
        <dbReference type="SAM" id="Phobius"/>
    </source>
</evidence>
<feature type="domain" description="Peptidase M50" evidence="8">
    <location>
        <begin position="56"/>
        <end position="148"/>
    </location>
</feature>
<evidence type="ECO:0000313" key="9">
    <source>
        <dbReference type="EMBL" id="AUG56422.1"/>
    </source>
</evidence>
<dbReference type="InterPro" id="IPR008915">
    <property type="entry name" value="Peptidase_M50"/>
</dbReference>
<evidence type="ECO:0000313" key="12">
    <source>
        <dbReference type="Proteomes" id="UP000239720"/>
    </source>
</evidence>
<dbReference type="KEGG" id="hsc:HVS_02335"/>